<sequence length="479" mass="52251">MAEVEIISETCIKPSSPTPPHLQIYRFSSIDQRAPSSYMPTILFFNPPPPPVANTTTPCFTNQTISSSLKRSLSETLTRFYPLAGRTNPEGAKNLSIDCTDDGVRYVEARVNETLSHFLNHRVVNDGGIMRKLLPLNDAVQVFRPPPPGSHIVHIQVTFFPCGGLCLSSLCSHKIVDAPTMSSFYRLWSSSTAGGSLQVARDDSLFCAQSVFPHNEAFVGRASVPKPAMLTRAQSVPAAIRRFVFNASAIARLKEKCKPIGAADDYTISRVQAVTALLCGSILRAFRARSDNSGTTLFVQPVNLRARADPPLPANSFGNLTMSVTVRLHGGGGDEDTNLSSLARSMKESVSRIDAELIRRIRGEEGKDEFTKVAEEVEKEGEDAERHVMVNSFSRLGYYEIDFGWGRPVWMACLCGEESGTAAVNLVLLNDTRSGEGLEAWVLLGVDDMAVLESDGELLSFVSSIDPSPLELVLPISRL</sequence>
<evidence type="ECO:0000256" key="3">
    <source>
        <dbReference type="ARBA" id="ARBA00023315"/>
    </source>
</evidence>
<evidence type="ECO:0000313" key="4">
    <source>
        <dbReference type="EMBL" id="CAL1366094.1"/>
    </source>
</evidence>
<dbReference type="AlphaFoldDB" id="A0AAV2D3N2"/>
<proteinExistence type="inferred from homology"/>
<dbReference type="Pfam" id="PF02458">
    <property type="entry name" value="Transferase"/>
    <property type="match status" value="1"/>
</dbReference>
<keyword evidence="3" id="KW-0012">Acyltransferase</keyword>
<name>A0AAV2D3N2_9ROSI</name>
<dbReference type="PANTHER" id="PTHR31623">
    <property type="entry name" value="F21J9.9"/>
    <property type="match status" value="1"/>
</dbReference>
<evidence type="ECO:0000313" key="5">
    <source>
        <dbReference type="Proteomes" id="UP001497516"/>
    </source>
</evidence>
<evidence type="ECO:0000256" key="1">
    <source>
        <dbReference type="ARBA" id="ARBA00009861"/>
    </source>
</evidence>
<comment type="similarity">
    <text evidence="1">Belongs to the plant acyltransferase family.</text>
</comment>
<dbReference type="EMBL" id="OZ034815">
    <property type="protein sequence ID" value="CAL1366094.1"/>
    <property type="molecule type" value="Genomic_DNA"/>
</dbReference>
<accession>A0AAV2D3N2</accession>
<protein>
    <submittedName>
        <fullName evidence="4">Uncharacterized protein</fullName>
    </submittedName>
</protein>
<dbReference type="Gene3D" id="3.30.559.10">
    <property type="entry name" value="Chloramphenicol acetyltransferase-like domain"/>
    <property type="match status" value="2"/>
</dbReference>
<reference evidence="4 5" key="1">
    <citation type="submission" date="2024-04" db="EMBL/GenBank/DDBJ databases">
        <authorList>
            <person name="Fracassetti M."/>
        </authorList>
    </citation>
    <scope>NUCLEOTIDE SEQUENCE [LARGE SCALE GENOMIC DNA]</scope>
</reference>
<dbReference type="Proteomes" id="UP001497516">
    <property type="component" value="Chromosome 2"/>
</dbReference>
<dbReference type="InterPro" id="IPR023213">
    <property type="entry name" value="CAT-like_dom_sf"/>
</dbReference>
<keyword evidence="2" id="KW-0808">Transferase</keyword>
<keyword evidence="5" id="KW-1185">Reference proteome</keyword>
<dbReference type="GO" id="GO:0016746">
    <property type="term" value="F:acyltransferase activity"/>
    <property type="evidence" value="ECO:0007669"/>
    <property type="project" value="UniProtKB-KW"/>
</dbReference>
<gene>
    <name evidence="4" type="ORF">LTRI10_LOCUS10478</name>
</gene>
<organism evidence="4 5">
    <name type="scientific">Linum trigynum</name>
    <dbReference type="NCBI Taxonomy" id="586398"/>
    <lineage>
        <taxon>Eukaryota</taxon>
        <taxon>Viridiplantae</taxon>
        <taxon>Streptophyta</taxon>
        <taxon>Embryophyta</taxon>
        <taxon>Tracheophyta</taxon>
        <taxon>Spermatophyta</taxon>
        <taxon>Magnoliopsida</taxon>
        <taxon>eudicotyledons</taxon>
        <taxon>Gunneridae</taxon>
        <taxon>Pentapetalae</taxon>
        <taxon>rosids</taxon>
        <taxon>fabids</taxon>
        <taxon>Malpighiales</taxon>
        <taxon>Linaceae</taxon>
        <taxon>Linum</taxon>
    </lineage>
</organism>
<dbReference type="PANTHER" id="PTHR31623:SF110">
    <property type="entry name" value="VINORINE SYNTHASE-LIKE"/>
    <property type="match status" value="1"/>
</dbReference>
<dbReference type="SUPFAM" id="SSF52777">
    <property type="entry name" value="CoA-dependent acyltransferases"/>
    <property type="match status" value="1"/>
</dbReference>
<evidence type="ECO:0000256" key="2">
    <source>
        <dbReference type="ARBA" id="ARBA00022679"/>
    </source>
</evidence>